<dbReference type="SUPFAM" id="SSF52047">
    <property type="entry name" value="RNI-like"/>
    <property type="match status" value="1"/>
</dbReference>
<evidence type="ECO:0000313" key="1">
    <source>
        <dbReference type="EMBL" id="KAF8905784.1"/>
    </source>
</evidence>
<comment type="caution">
    <text evidence="1">The sequence shown here is derived from an EMBL/GenBank/DDBJ whole genome shotgun (WGS) entry which is preliminary data.</text>
</comment>
<keyword evidence="2" id="KW-1185">Reference proteome</keyword>
<accession>A0A9P5NT62</accession>
<dbReference type="EMBL" id="JADNYJ010000021">
    <property type="protein sequence ID" value="KAF8905784.1"/>
    <property type="molecule type" value="Genomic_DNA"/>
</dbReference>
<proteinExistence type="predicted"/>
<evidence type="ECO:0008006" key="3">
    <source>
        <dbReference type="Google" id="ProtNLM"/>
    </source>
</evidence>
<dbReference type="OrthoDB" id="2745898at2759"/>
<dbReference type="Proteomes" id="UP000724874">
    <property type="component" value="Unassembled WGS sequence"/>
</dbReference>
<name>A0A9P5NT62_GYMJU</name>
<organism evidence="1 2">
    <name type="scientific">Gymnopilus junonius</name>
    <name type="common">Spectacular rustgill mushroom</name>
    <name type="synonym">Gymnopilus spectabilis subsp. junonius</name>
    <dbReference type="NCBI Taxonomy" id="109634"/>
    <lineage>
        <taxon>Eukaryota</taxon>
        <taxon>Fungi</taxon>
        <taxon>Dikarya</taxon>
        <taxon>Basidiomycota</taxon>
        <taxon>Agaricomycotina</taxon>
        <taxon>Agaricomycetes</taxon>
        <taxon>Agaricomycetidae</taxon>
        <taxon>Agaricales</taxon>
        <taxon>Agaricineae</taxon>
        <taxon>Hymenogastraceae</taxon>
        <taxon>Gymnopilus</taxon>
    </lineage>
</organism>
<gene>
    <name evidence="1" type="ORF">CPB84DRAFT_1771189</name>
</gene>
<dbReference type="AlphaFoldDB" id="A0A9P5NT62"/>
<sequence length="410" mass="46052">MAAFNQPASLPLDVVELVLAEVASDNDMATLKNCSLASSVLLPMCRKYIFSKVELDSTVDHSGACQVRQFKRLLDHDPSIANYIRALDYTGVCDSKPAPPVLKHLRRVTSFTFGFRSSGYNLGGTQEWKTIPSALKNSLATFIRYNKLTTLHLFRIQSVPAALFNCFPHLRKLVLYCVTISNISLYGKFFKAKKAPKLVSLFIKNSNVGPLIKLPAKGVQMSEPMLDLTSLEKFECGVDEDPTVMNIVRPILKVAESLRCLALSGSHPDIDFLGVFSSDINHRSLETLKTVRLHPMIETQEEDPYLNLTAELEQIAGKNVVEDIVLCISIETDRRCTTDASRWNQLDRVLSQGGGFPFLQSVEIKVIVYHWSREVADFQSRLEEIRVSCFPWLRGNKDVEFSFEVAIEDV</sequence>
<evidence type="ECO:0000313" key="2">
    <source>
        <dbReference type="Proteomes" id="UP000724874"/>
    </source>
</evidence>
<reference evidence="1" key="1">
    <citation type="submission" date="2020-11" db="EMBL/GenBank/DDBJ databases">
        <authorList>
            <consortium name="DOE Joint Genome Institute"/>
            <person name="Ahrendt S."/>
            <person name="Riley R."/>
            <person name="Andreopoulos W."/>
            <person name="LaButti K."/>
            <person name="Pangilinan J."/>
            <person name="Ruiz-duenas F.J."/>
            <person name="Barrasa J.M."/>
            <person name="Sanchez-Garcia M."/>
            <person name="Camarero S."/>
            <person name="Miyauchi S."/>
            <person name="Serrano A."/>
            <person name="Linde D."/>
            <person name="Babiker R."/>
            <person name="Drula E."/>
            <person name="Ayuso-Fernandez I."/>
            <person name="Pacheco R."/>
            <person name="Padilla G."/>
            <person name="Ferreira P."/>
            <person name="Barriuso J."/>
            <person name="Kellner H."/>
            <person name="Castanera R."/>
            <person name="Alfaro M."/>
            <person name="Ramirez L."/>
            <person name="Pisabarro A.G."/>
            <person name="Kuo A."/>
            <person name="Tritt A."/>
            <person name="Lipzen A."/>
            <person name="He G."/>
            <person name="Yan M."/>
            <person name="Ng V."/>
            <person name="Cullen D."/>
            <person name="Martin F."/>
            <person name="Rosso M.-N."/>
            <person name="Henrissat B."/>
            <person name="Hibbett D."/>
            <person name="Martinez A.T."/>
            <person name="Grigoriev I.V."/>
        </authorList>
    </citation>
    <scope>NUCLEOTIDE SEQUENCE</scope>
    <source>
        <strain evidence="1">AH 44721</strain>
    </source>
</reference>
<protein>
    <recommendedName>
        <fullName evidence="3">F-box protein</fullName>
    </recommendedName>
</protein>